<gene>
    <name evidence="1" type="ORF">NOG11_01290</name>
</gene>
<evidence type="ECO:0000313" key="1">
    <source>
        <dbReference type="EMBL" id="MCQ8184011.1"/>
    </source>
</evidence>
<evidence type="ECO:0000313" key="2">
    <source>
        <dbReference type="Proteomes" id="UP001142610"/>
    </source>
</evidence>
<reference evidence="1" key="1">
    <citation type="submission" date="2022-07" db="EMBL/GenBank/DDBJ databases">
        <title>Parvularcula maris sp. nov., an algicidal bacterium isolated from seawater.</title>
        <authorList>
            <person name="Li F."/>
        </authorList>
    </citation>
    <scope>NUCLEOTIDE SEQUENCE</scope>
    <source>
        <strain evidence="1">BGMRC 0090</strain>
    </source>
</reference>
<dbReference type="Proteomes" id="UP001142610">
    <property type="component" value="Unassembled WGS sequence"/>
</dbReference>
<dbReference type="EMBL" id="JANIBC010000001">
    <property type="protein sequence ID" value="MCQ8184011.1"/>
    <property type="molecule type" value="Genomic_DNA"/>
</dbReference>
<proteinExistence type="predicted"/>
<organism evidence="1 2">
    <name type="scientific">Parvularcula maris</name>
    <dbReference type="NCBI Taxonomy" id="2965077"/>
    <lineage>
        <taxon>Bacteria</taxon>
        <taxon>Pseudomonadati</taxon>
        <taxon>Pseudomonadota</taxon>
        <taxon>Alphaproteobacteria</taxon>
        <taxon>Parvularculales</taxon>
        <taxon>Parvularculaceae</taxon>
        <taxon>Parvularcula</taxon>
    </lineage>
</organism>
<keyword evidence="2" id="KW-1185">Reference proteome</keyword>
<name>A0A9X2L6M2_9PROT</name>
<evidence type="ECO:0008006" key="3">
    <source>
        <dbReference type="Google" id="ProtNLM"/>
    </source>
</evidence>
<comment type="caution">
    <text evidence="1">The sequence shown here is derived from an EMBL/GenBank/DDBJ whole genome shotgun (WGS) entry which is preliminary data.</text>
</comment>
<dbReference type="RefSeq" id="WP_256617816.1">
    <property type="nucleotide sequence ID" value="NZ_JANIBC010000001.1"/>
</dbReference>
<sequence length="305" mass="34834">MPGRLSKIAARLGVPANRLNALSARWRMRFPHEGYREHHRVPLWHENAPFVLITSQRAGSTLGTAWFLHHAGLLDRAKDYDPFVHRYEQDILFRRTGYLDGLEQALRDKPVYKLMRDPGERAFASYLQLHNAEVADDPRDHRRAVRERIVQEMGLGSTYDTPLPFADFLRFLAQADHRYLEGHEARQANLYEKNLPRGLPAVLRLEEFGPDIRRVEESLGLPLSSNSEIEGFGHAGHRVPKREDAEGFRRMMNEGAGLPWHGTAPMVTTATIEAYPEAKALLRQAFGPDYELLRTQTNKVAGNSR</sequence>
<protein>
    <recommendedName>
        <fullName evidence="3">Sulfotransferase family protein</fullName>
    </recommendedName>
</protein>
<dbReference type="AlphaFoldDB" id="A0A9X2L6M2"/>
<accession>A0A9X2L6M2</accession>